<sequence>MGRGMSFEQDRSAVAQVCAALTGLGDDLWAASGADLGSFLAQLDELAVRVDAARVEVLREAVDRGEAGSGRSGAHAWLLDHSPSLRAGGSARVVRLAEAAHDDRYAALLTAVREARVPLLTATVVLDEFERLSPRLAPGAAGPVLDGLIDVASWGRPKDVRGLRDRLVARYGALGEFQLEQDRACERRSLSQPFADGTGLFEYTMVVDAEAKVVIEAAVQGLSAPRPADGEPDRRPSGQRRMDALLEVVQRGVASADGVATTAKAEVFVSVSLEDLVARSNAATVFGSGETGTLIGPETARRIACDAGIVPVVLGKDGEVLDLGRRFRLFTSAQLRALWLRDGGCTFPDCTVPASWCDGHHLQHWADGGSTDLGNAALLCGRHHTVVHRKGYLGELVEGEVRWTLVPGSYDHWLADRKVSEGTGGSGGGSFTGAGKGAGGGPGQVASNGRAVRTYTVWEELATTAVAPPPTPPWRP</sequence>
<dbReference type="Pfam" id="PF02720">
    <property type="entry name" value="DUF222"/>
    <property type="match status" value="1"/>
</dbReference>
<evidence type="ECO:0000313" key="4">
    <source>
        <dbReference type="Proteomes" id="UP001501326"/>
    </source>
</evidence>
<feature type="region of interest" description="Disordered" evidence="1">
    <location>
        <begin position="421"/>
        <end position="447"/>
    </location>
</feature>
<name>A0ABN3UW41_9MICO</name>
<comment type="caution">
    <text evidence="3">The sequence shown here is derived from an EMBL/GenBank/DDBJ whole genome shotgun (WGS) entry which is preliminary data.</text>
</comment>
<dbReference type="RefSeq" id="WP_344196044.1">
    <property type="nucleotide sequence ID" value="NZ_BAAARN010000005.1"/>
</dbReference>
<evidence type="ECO:0000259" key="2">
    <source>
        <dbReference type="SMART" id="SM00507"/>
    </source>
</evidence>
<dbReference type="InterPro" id="IPR003870">
    <property type="entry name" value="DUF222"/>
</dbReference>
<organism evidence="3 4">
    <name type="scientific">Pedococcus aerophilus</name>
    <dbReference type="NCBI Taxonomy" id="436356"/>
    <lineage>
        <taxon>Bacteria</taxon>
        <taxon>Bacillati</taxon>
        <taxon>Actinomycetota</taxon>
        <taxon>Actinomycetes</taxon>
        <taxon>Micrococcales</taxon>
        <taxon>Intrasporangiaceae</taxon>
        <taxon>Pedococcus</taxon>
    </lineage>
</organism>
<proteinExistence type="predicted"/>
<dbReference type="GO" id="GO:0004519">
    <property type="term" value="F:endonuclease activity"/>
    <property type="evidence" value="ECO:0007669"/>
    <property type="project" value="UniProtKB-KW"/>
</dbReference>
<keyword evidence="3" id="KW-0378">Hydrolase</keyword>
<reference evidence="3 4" key="1">
    <citation type="journal article" date="2019" name="Int. J. Syst. Evol. Microbiol.">
        <title>The Global Catalogue of Microorganisms (GCM) 10K type strain sequencing project: providing services to taxonomists for standard genome sequencing and annotation.</title>
        <authorList>
            <consortium name="The Broad Institute Genomics Platform"/>
            <consortium name="The Broad Institute Genome Sequencing Center for Infectious Disease"/>
            <person name="Wu L."/>
            <person name="Ma J."/>
        </authorList>
    </citation>
    <scope>NUCLEOTIDE SEQUENCE [LARGE SCALE GENOMIC DNA]</scope>
    <source>
        <strain evidence="3 4">JCM 16378</strain>
    </source>
</reference>
<feature type="compositionally biased region" description="Gly residues" evidence="1">
    <location>
        <begin position="422"/>
        <end position="443"/>
    </location>
</feature>
<dbReference type="Proteomes" id="UP001501326">
    <property type="component" value="Unassembled WGS sequence"/>
</dbReference>
<dbReference type="EMBL" id="BAAARN010000005">
    <property type="protein sequence ID" value="GAA2739549.1"/>
    <property type="molecule type" value="Genomic_DNA"/>
</dbReference>
<gene>
    <name evidence="3" type="ORF">GCM10009867_36070</name>
</gene>
<dbReference type="SMART" id="SM00507">
    <property type="entry name" value="HNHc"/>
    <property type="match status" value="1"/>
</dbReference>
<feature type="domain" description="HNH nuclease" evidence="2">
    <location>
        <begin position="333"/>
        <end position="385"/>
    </location>
</feature>
<evidence type="ECO:0000256" key="1">
    <source>
        <dbReference type="SAM" id="MobiDB-lite"/>
    </source>
</evidence>
<protein>
    <submittedName>
        <fullName evidence="3">HNH endonuclease signature motif containing protein</fullName>
    </submittedName>
</protein>
<keyword evidence="3" id="KW-0540">Nuclease</keyword>
<keyword evidence="3" id="KW-0255">Endonuclease</keyword>
<keyword evidence="4" id="KW-1185">Reference proteome</keyword>
<dbReference type="InterPro" id="IPR003615">
    <property type="entry name" value="HNH_nuc"/>
</dbReference>
<dbReference type="CDD" id="cd00085">
    <property type="entry name" value="HNHc"/>
    <property type="match status" value="1"/>
</dbReference>
<accession>A0ABN3UW41</accession>
<evidence type="ECO:0000313" key="3">
    <source>
        <dbReference type="EMBL" id="GAA2739549.1"/>
    </source>
</evidence>